<dbReference type="SMART" id="SM00922">
    <property type="entry name" value="MR_MLE"/>
    <property type="match status" value="1"/>
</dbReference>
<dbReference type="SFLD" id="SFLDS00001">
    <property type="entry name" value="Enolase"/>
    <property type="match status" value="1"/>
</dbReference>
<evidence type="ECO:0000256" key="2">
    <source>
        <dbReference type="PIRSR" id="PIRSR634611-2"/>
    </source>
</evidence>
<dbReference type="Gene3D" id="3.20.20.120">
    <property type="entry name" value="Enolase-like C-terminal domain"/>
    <property type="match status" value="1"/>
</dbReference>
<organism evidence="7 8">
    <name type="scientific">Klebsiella quasipneumoniae</name>
    <dbReference type="NCBI Taxonomy" id="1463165"/>
    <lineage>
        <taxon>Bacteria</taxon>
        <taxon>Pseudomonadati</taxon>
        <taxon>Pseudomonadota</taxon>
        <taxon>Gammaproteobacteria</taxon>
        <taxon>Enterobacterales</taxon>
        <taxon>Enterobacteriaceae</taxon>
        <taxon>Klebsiella/Raoultella group</taxon>
        <taxon>Klebsiella</taxon>
        <taxon>Klebsiella pneumoniae complex</taxon>
    </lineage>
</organism>
<dbReference type="InterPro" id="IPR036849">
    <property type="entry name" value="Enolase-like_C_sf"/>
</dbReference>
<feature type="site" description="Increases basicity of active site His" evidence="4">
    <location>
        <position position="290"/>
    </location>
</feature>
<feature type="binding site" evidence="2">
    <location>
        <position position="263"/>
    </location>
    <ligand>
        <name>substrate</name>
    </ligand>
</feature>
<feature type="site" description="Transition state stabilizer" evidence="4">
    <location>
        <position position="339"/>
    </location>
</feature>
<feature type="binding site" evidence="2">
    <location>
        <position position="180"/>
    </location>
    <ligand>
        <name>substrate</name>
    </ligand>
</feature>
<feature type="binding site" evidence="3">
    <location>
        <position position="211"/>
    </location>
    <ligand>
        <name>Mg(2+)</name>
        <dbReference type="ChEBI" id="CHEBI:18420"/>
    </ligand>
</feature>
<dbReference type="Pfam" id="PF13378">
    <property type="entry name" value="MR_MLE_C"/>
    <property type="match status" value="1"/>
</dbReference>
<keyword evidence="9" id="KW-1185">Reference proteome</keyword>
<dbReference type="InterPro" id="IPR013342">
    <property type="entry name" value="Mandelate_racemase_C"/>
</dbReference>
<dbReference type="RefSeq" id="WP_048297292.1">
    <property type="nucleotide sequence ID" value="NZ_CAAGWX010000001.1"/>
</dbReference>
<feature type="binding site" evidence="2">
    <location>
        <position position="320"/>
    </location>
    <ligand>
        <name>substrate</name>
    </ligand>
</feature>
<sequence>MRILDVVEITKPIASPIRNAYIDFSKMTASLVAVVTDVEVDGRRVVGYGFNSNGRYGQGGLIRERFRNRILEAEPESLLNAKGDNLDPHKIWDVMMSNEKPGGHGERSVAVGTLDMAIWDATAKIANKPLFRLLAEMKGVEANPRVFVYAAGGYYYPGKDLSALRQEMRGYLNRGYNVVKMKIGGASLEEDRRRIEAVLEEIGSEARLAVDANGRFDLETGIAYAKMLRDYPLFWYEEVGDPLDYSLQAALSEFYPGSMATGENLFSHQDARNLLRYGGMRPDRDYLQFDCALSYGLVEYLRTLDVLEQFGWSPSRCVPHGGHQMSLNIAAGLGLGGNESYPDLFQPYGGFPDSVKVEDGHIIMPELPGIGFEGKSDLIKEMRALAE</sequence>
<dbReference type="GO" id="GO:0046872">
    <property type="term" value="F:metal ion binding"/>
    <property type="evidence" value="ECO:0007669"/>
    <property type="project" value="UniProtKB-KW"/>
</dbReference>
<dbReference type="SFLD" id="SFLDG00179">
    <property type="entry name" value="mandelate_racemase"/>
    <property type="match status" value="1"/>
</dbReference>
<evidence type="ECO:0000313" key="6">
    <source>
        <dbReference type="EMBL" id="AWL59686.1"/>
    </source>
</evidence>
<feature type="binding site" evidence="2">
    <location>
        <position position="53"/>
    </location>
    <ligand>
        <name>substrate</name>
    </ligand>
</feature>
<dbReference type="SUPFAM" id="SSF51604">
    <property type="entry name" value="Enolase C-terminal domain-like"/>
    <property type="match status" value="1"/>
</dbReference>
<evidence type="ECO:0000313" key="7">
    <source>
        <dbReference type="EMBL" id="AWL65785.1"/>
    </source>
</evidence>
<dbReference type="SUPFAM" id="SSF54826">
    <property type="entry name" value="Enolase N-terminal domain-like"/>
    <property type="match status" value="1"/>
</dbReference>
<name>A0AAI8J154_9ENTR</name>
<evidence type="ECO:0000313" key="9">
    <source>
        <dbReference type="Proteomes" id="UP000245760"/>
    </source>
</evidence>
<feature type="site" description="Transition state stabilizer" evidence="4">
    <location>
        <position position="53"/>
    </location>
</feature>
<feature type="binding site" evidence="2">
    <location>
        <position position="19"/>
    </location>
    <ligand>
        <name>substrate</name>
    </ligand>
</feature>
<evidence type="ECO:0000259" key="5">
    <source>
        <dbReference type="SMART" id="SM00922"/>
    </source>
</evidence>
<keyword evidence="3" id="KW-0479">Metal-binding</keyword>
<feature type="site" description="Transition state stabilizer" evidence="4">
    <location>
        <position position="180"/>
    </location>
</feature>
<dbReference type="AlphaFoldDB" id="A0AAI8J154"/>
<comment type="cofactor">
    <cofactor evidence="3">
        <name>Mg(2+)</name>
        <dbReference type="ChEBI" id="CHEBI:18420"/>
    </cofactor>
    <text evidence="3">Binds 1 Mg(2+) ion per subunit.</text>
</comment>
<gene>
    <name evidence="7" type="ORF">DKC00_30650</name>
    <name evidence="6" type="ORF">DKC11_29470</name>
</gene>
<dbReference type="InterPro" id="IPR034611">
    <property type="entry name" value="D-tartrate_dehydratase"/>
</dbReference>
<proteinExistence type="predicted"/>
<feature type="binding site" evidence="2">
    <location>
        <position position="154"/>
    </location>
    <ligand>
        <name>substrate</name>
    </ligand>
</feature>
<reference evidence="8 9" key="1">
    <citation type="submission" date="2018-05" db="EMBL/GenBank/DDBJ databases">
        <title>Klebsiella quasipneumonaiae provides a window into carbapenemase gene transfer, plasmid rearrangements and nosocomial acquisition from the hospital environment.</title>
        <authorList>
            <person name="Mathers A.J."/>
            <person name="Vegesana K."/>
            <person name="Stoesser N."/>
            <person name="Crook D."/>
            <person name="Vaughan A."/>
            <person name="Barry K."/>
            <person name="Parikh H."/>
            <person name="Sebra R."/>
            <person name="Kotay S."/>
            <person name="Walker A.S."/>
            <person name="Sheppard A.E."/>
        </authorList>
    </citation>
    <scope>NUCLEOTIDE SEQUENCE [LARGE SCALE GENOMIC DNA]</scope>
    <source>
        <strain evidence="6 9">CAV1947</strain>
        <strain evidence="7 8">CAV2018</strain>
    </source>
</reference>
<accession>A0AAI8J154</accession>
<feature type="domain" description="Mandelate racemase/muconate lactonizing enzyme C-terminal" evidence="5">
    <location>
        <begin position="161"/>
        <end position="258"/>
    </location>
</feature>
<evidence type="ECO:0000256" key="4">
    <source>
        <dbReference type="PIRSR" id="PIRSR634611-4"/>
    </source>
</evidence>
<feature type="binding site" evidence="2">
    <location>
        <position position="100"/>
    </location>
    <ligand>
        <name>substrate</name>
    </ligand>
</feature>
<evidence type="ECO:0000313" key="8">
    <source>
        <dbReference type="Proteomes" id="UP000245649"/>
    </source>
</evidence>
<dbReference type="PANTHER" id="PTHR48080">
    <property type="entry name" value="D-GALACTONATE DEHYDRATASE-RELATED"/>
    <property type="match status" value="1"/>
</dbReference>
<dbReference type="SFLD" id="SFLDF00118">
    <property type="entry name" value="D-tartrate_dehydratase"/>
    <property type="match status" value="1"/>
</dbReference>
<protein>
    <submittedName>
        <fullName evidence="7">Mandelate racemase</fullName>
    </submittedName>
</protein>
<dbReference type="InterPro" id="IPR029017">
    <property type="entry name" value="Enolase-like_N"/>
</dbReference>
<feature type="binding site" evidence="3">
    <location>
        <position position="237"/>
    </location>
    <ligand>
        <name>Mg(2+)</name>
        <dbReference type="ChEBI" id="CHEBI:18420"/>
    </ligand>
</feature>
<dbReference type="EMBL" id="CP029432">
    <property type="protein sequence ID" value="AWL65785.1"/>
    <property type="molecule type" value="Genomic_DNA"/>
</dbReference>
<dbReference type="InterPro" id="IPR034593">
    <property type="entry name" value="DgoD-like"/>
</dbReference>
<feature type="binding site" evidence="3">
    <location>
        <position position="263"/>
    </location>
    <ligand>
        <name>Mg(2+)</name>
        <dbReference type="ChEBI" id="CHEBI:18420"/>
    </ligand>
</feature>
<dbReference type="Proteomes" id="UP000245760">
    <property type="component" value="Chromosome"/>
</dbReference>
<dbReference type="Proteomes" id="UP000245649">
    <property type="component" value="Chromosome"/>
</dbReference>
<keyword evidence="3" id="KW-0460">Magnesium</keyword>
<dbReference type="PANTHER" id="PTHR48080:SF5">
    <property type="entry name" value="D(-)-TARTRATE DEHYDRATASE"/>
    <property type="match status" value="1"/>
</dbReference>
<dbReference type="GO" id="GO:0047808">
    <property type="term" value="F:D(-)-tartrate dehydratase activity"/>
    <property type="evidence" value="ECO:0007669"/>
    <property type="project" value="InterPro"/>
</dbReference>
<feature type="binding site" evidence="2">
    <location>
        <position position="237"/>
    </location>
    <ligand>
        <name>substrate</name>
    </ligand>
</feature>
<feature type="active site" description="Proton donor/acceptor" evidence="1">
    <location>
        <position position="320"/>
    </location>
</feature>
<evidence type="ECO:0000256" key="3">
    <source>
        <dbReference type="PIRSR" id="PIRSR634611-3"/>
    </source>
</evidence>
<feature type="active site" description="acceptor" evidence="1">
    <location>
        <position position="182"/>
    </location>
</feature>
<dbReference type="Gene3D" id="3.30.390.10">
    <property type="entry name" value="Enolase-like, N-terminal domain"/>
    <property type="match status" value="1"/>
</dbReference>
<dbReference type="CDD" id="cd03326">
    <property type="entry name" value="MR_like_1"/>
    <property type="match status" value="1"/>
</dbReference>
<evidence type="ECO:0000256" key="1">
    <source>
        <dbReference type="PIRSR" id="PIRSR634611-1"/>
    </source>
</evidence>
<dbReference type="EMBL" id="CP029443">
    <property type="protein sequence ID" value="AWL59686.1"/>
    <property type="molecule type" value="Genomic_DNA"/>
</dbReference>
<dbReference type="InterPro" id="IPR029065">
    <property type="entry name" value="Enolase_C-like"/>
</dbReference>